<feature type="transmembrane region" description="Helical" evidence="5">
    <location>
        <begin position="6"/>
        <end position="26"/>
    </location>
</feature>
<dbReference type="Proteomes" id="UP000001551">
    <property type="component" value="Chromosome"/>
</dbReference>
<feature type="transmembrane region" description="Helical" evidence="5">
    <location>
        <begin position="150"/>
        <end position="170"/>
    </location>
</feature>
<keyword evidence="1" id="KW-1003">Cell membrane</keyword>
<feature type="transmembrane region" description="Helical" evidence="5">
    <location>
        <begin position="63"/>
        <end position="82"/>
    </location>
</feature>
<keyword evidence="4 5" id="KW-0472">Membrane</keyword>
<dbReference type="HOGENOM" id="CLU_094526_2_0_9"/>
<dbReference type="EMBL" id="CP002400">
    <property type="protein sequence ID" value="ADU27509.1"/>
    <property type="molecule type" value="Genomic_DNA"/>
</dbReference>
<dbReference type="InterPro" id="IPR014205">
    <property type="entry name" value="Spore_YtaF"/>
</dbReference>
<dbReference type="InterPro" id="IPR003810">
    <property type="entry name" value="Mntp/YtaF"/>
</dbReference>
<feature type="transmembrane region" description="Helical" evidence="5">
    <location>
        <begin position="182"/>
        <end position="200"/>
    </location>
</feature>
<accession>E6U337</accession>
<feature type="transmembrane region" description="Helical" evidence="5">
    <location>
        <begin position="124"/>
        <end position="144"/>
    </location>
</feature>
<evidence type="ECO:0000256" key="1">
    <source>
        <dbReference type="ARBA" id="ARBA00022475"/>
    </source>
</evidence>
<evidence type="ECO:0000256" key="5">
    <source>
        <dbReference type="SAM" id="Phobius"/>
    </source>
</evidence>
<keyword evidence="2 5" id="KW-0812">Transmembrane</keyword>
<feature type="transmembrane region" description="Helical" evidence="5">
    <location>
        <begin position="33"/>
        <end position="57"/>
    </location>
</feature>
<dbReference type="eggNOG" id="COG1971">
    <property type="taxonomic scope" value="Bacteria"/>
</dbReference>
<protein>
    <submittedName>
        <fullName evidence="6">Sporulation protein YtaF</fullName>
    </submittedName>
</protein>
<evidence type="ECO:0000256" key="3">
    <source>
        <dbReference type="ARBA" id="ARBA00022989"/>
    </source>
</evidence>
<dbReference type="RefSeq" id="WP_013485857.1">
    <property type="nucleotide sequence ID" value="NC_014828.1"/>
</dbReference>
<gene>
    <name evidence="6" type="ordered locus">Ethha_1991</name>
</gene>
<evidence type="ECO:0000313" key="6">
    <source>
        <dbReference type="EMBL" id="ADU27509.1"/>
    </source>
</evidence>
<dbReference type="KEGG" id="eha:Ethha_1991"/>
<sequence>MDLIAIFLFALSANLDNFTVAITYGMRRIRIGFAANLLIAGISGAGTWLFMSVGVLIGRFLPHPLATAAGSLILVGIGLWSIKSALRPKTARPPQETGVRLGDLLEQPEKADADASGRIDLKEAVILAFALTLNNAGLGLGASIAGVNILFTTLCTAVLSMALICAGCFVGKNWASRLFGRFAPLVAGIVIAALGIYELLPVF</sequence>
<evidence type="ECO:0000256" key="2">
    <source>
        <dbReference type="ARBA" id="ARBA00022692"/>
    </source>
</evidence>
<dbReference type="AlphaFoldDB" id="E6U337"/>
<evidence type="ECO:0000313" key="7">
    <source>
        <dbReference type="Proteomes" id="UP000001551"/>
    </source>
</evidence>
<organism evidence="6 7">
    <name type="scientific">Ethanoligenens harbinense (strain DSM 18485 / JCM 12961 / CGMCC 1.5033 / YUAN-3)</name>
    <dbReference type="NCBI Taxonomy" id="663278"/>
    <lineage>
        <taxon>Bacteria</taxon>
        <taxon>Bacillati</taxon>
        <taxon>Bacillota</taxon>
        <taxon>Clostridia</taxon>
        <taxon>Eubacteriales</taxon>
        <taxon>Oscillospiraceae</taxon>
        <taxon>Ethanoligenens</taxon>
    </lineage>
</organism>
<keyword evidence="7" id="KW-1185">Reference proteome</keyword>
<dbReference type="STRING" id="663278.Ethha_1991"/>
<dbReference type="NCBIfam" id="TIGR02840">
    <property type="entry name" value="spore_YtaF"/>
    <property type="match status" value="1"/>
</dbReference>
<dbReference type="Pfam" id="PF02659">
    <property type="entry name" value="Mntp"/>
    <property type="match status" value="1"/>
</dbReference>
<proteinExistence type="predicted"/>
<reference evidence="6 7" key="1">
    <citation type="submission" date="2010-12" db="EMBL/GenBank/DDBJ databases">
        <title>Complete sequence of Ethanoligenens harbinense YUAN-3.</title>
        <authorList>
            <person name="Lucas S."/>
            <person name="Copeland A."/>
            <person name="Lapidus A."/>
            <person name="Cheng J.-F."/>
            <person name="Bruce D."/>
            <person name="Goodwin L."/>
            <person name="Pitluck S."/>
            <person name="Chertkov O."/>
            <person name="Misra M."/>
            <person name="Detter J.C."/>
            <person name="Han C."/>
            <person name="Tapia R."/>
            <person name="Land M."/>
            <person name="Hauser L."/>
            <person name="Jeffries C."/>
            <person name="Kyrpides N."/>
            <person name="Ivanova N."/>
            <person name="Mikhailova N."/>
            <person name="Wang A."/>
            <person name="Mouttaki H."/>
            <person name="He Z."/>
            <person name="Zhou J."/>
            <person name="Hemme C.L."/>
            <person name="Woyke T."/>
        </authorList>
    </citation>
    <scope>NUCLEOTIDE SEQUENCE [LARGE SCALE GENOMIC DNA]</scope>
    <source>
        <strain evidence="7">DSM 18485 / JCM 12961 / CGMCC 1.5033 / YUAN-3</strain>
    </source>
</reference>
<dbReference type="PANTHER" id="PTHR35529">
    <property type="entry name" value="MANGANESE EFFLUX PUMP MNTP-RELATED"/>
    <property type="match status" value="1"/>
</dbReference>
<name>E6U337_ETHHY</name>
<evidence type="ECO:0000256" key="4">
    <source>
        <dbReference type="ARBA" id="ARBA00023136"/>
    </source>
</evidence>
<dbReference type="PANTHER" id="PTHR35529:SF2">
    <property type="entry name" value="SPORULATION PROTEIN YTAF-RELATED"/>
    <property type="match status" value="1"/>
</dbReference>
<keyword evidence="3 5" id="KW-1133">Transmembrane helix</keyword>